<dbReference type="GO" id="GO:0000976">
    <property type="term" value="F:transcription cis-regulatory region binding"/>
    <property type="evidence" value="ECO:0007669"/>
    <property type="project" value="UniProtKB-ARBA"/>
</dbReference>
<protein>
    <submittedName>
        <fullName evidence="14">BAH</fullName>
    </submittedName>
</protein>
<dbReference type="InterPro" id="IPR001025">
    <property type="entry name" value="BAH_dom"/>
</dbReference>
<sequence length="905" mass="99753">MASKALQQQQGGSNEEGVRQRVNRCMMKLSDRDTEAMAATELDAIARKLTADAFPPFLSAIADARPTDKTPLRRHSLRLLSLLSHSHPATAVAPHLPRMLAAALRRLRDPDSSVRAACVDAVRSMAAAHPPALVAVLLRPLTDALLHEQDQCAQIAAALSLAAAIDTAADTALDSDLAYHLQRLLPRLVKLLRSNAFKAKSSLLSLLGSVAGAGGAGTAPLLALLVPCLVESLACDDWASRKAAAESLSDLAIREKDLLTGFRSSCLSSFESRKFDKVKIVRDSMTRMLDVWKDIPEVPESNLSAQSQPKPSPKAASLGSGSTPSAKRFSSSRSPPPAALPITTPRKNVPSIRNKKLSPPLFHKDERRPSNWRVEISIAGAPGEVVNDEKLHNIREHGGSEGNIRSRLETRRMLFERNHEDTGNKLAGLKSASRMVPLQETGSLESTGAANTKDDELNAGHKDSDLSLIRMQLVQIENQQSNLLELLQKFIGNSQNGLHSLETRVHGLEMALDEISRNLALSAGRIANNDSAANTCCRLPGAEFLSAKFRRRTEGRNTSRFSTSEVQNLNEMKTRGSHKWDKRRLGVQGGLVVNPLAEIIPQSSASPEATPIKALKSATHENAITHAHQLKFLLTTLAGRYHEDLSPRNESPYEAIETGPEIQELSFPIINAGDSKLFDLISHERFQLMAKTKPGKKDLDSYTIKGTNKVVKVGDCVLMRPAESEKPPYVARVEKIEADHRNNVRVRVRWYYRPEESIGGRRQFHGAKELFLSDHYDMQSAHTIEGKCIVHSFKNYTKLENVGAEDYFCRFEYKAATGAFTPDRVAVYCKCEMPYNPDDLMVQCEGCKDWFHPSCMGMTIEQAKKLDHFLCSDCDSENDAKRSMNGFTASPINEPKDDQIVEVLL</sequence>
<dbReference type="PROSITE" id="PS01359">
    <property type="entry name" value="ZF_PHD_1"/>
    <property type="match status" value="1"/>
</dbReference>
<keyword evidence="4" id="KW-0862">Zinc</keyword>
<dbReference type="InterPro" id="IPR019787">
    <property type="entry name" value="Znf_PHD-finger"/>
</dbReference>
<dbReference type="InterPro" id="IPR001965">
    <property type="entry name" value="Znf_PHD"/>
</dbReference>
<dbReference type="GO" id="GO:0005634">
    <property type="term" value="C:nucleus"/>
    <property type="evidence" value="ECO:0007669"/>
    <property type="project" value="UniProtKB-SubCell"/>
</dbReference>
<evidence type="ECO:0000256" key="9">
    <source>
        <dbReference type="ARBA" id="ARBA00060739"/>
    </source>
</evidence>
<evidence type="ECO:0000259" key="12">
    <source>
        <dbReference type="PROSITE" id="PS50016"/>
    </source>
</evidence>
<evidence type="ECO:0000256" key="5">
    <source>
        <dbReference type="ARBA" id="ARBA00023015"/>
    </source>
</evidence>
<dbReference type="InterPro" id="IPR013083">
    <property type="entry name" value="Znf_RING/FYVE/PHD"/>
</dbReference>
<dbReference type="PANTHER" id="PTHR31355">
    <property type="entry name" value="MICROTUBULE-ASSOCIATED PROTEIN TORTIFOLIA1"/>
    <property type="match status" value="1"/>
</dbReference>
<dbReference type="InterPro" id="IPR043151">
    <property type="entry name" value="BAH_sf"/>
</dbReference>
<feature type="compositionally biased region" description="Polar residues" evidence="11">
    <location>
        <begin position="1"/>
        <end position="13"/>
    </location>
</feature>
<dbReference type="InterPro" id="IPR019786">
    <property type="entry name" value="Zinc_finger_PHD-type_CS"/>
</dbReference>
<dbReference type="Pfam" id="PF01426">
    <property type="entry name" value="BAH"/>
    <property type="match status" value="1"/>
</dbReference>
<gene>
    <name evidence="14" type="ORF">MUK42_10776</name>
</gene>
<organism evidence="14 15">
    <name type="scientific">Musa troglodytarum</name>
    <name type="common">fe'i banana</name>
    <dbReference type="NCBI Taxonomy" id="320322"/>
    <lineage>
        <taxon>Eukaryota</taxon>
        <taxon>Viridiplantae</taxon>
        <taxon>Streptophyta</taxon>
        <taxon>Embryophyta</taxon>
        <taxon>Tracheophyta</taxon>
        <taxon>Spermatophyta</taxon>
        <taxon>Magnoliopsida</taxon>
        <taxon>Liliopsida</taxon>
        <taxon>Zingiberales</taxon>
        <taxon>Musaceae</taxon>
        <taxon>Musa</taxon>
    </lineage>
</organism>
<dbReference type="AlphaFoldDB" id="A0A9E7GGM4"/>
<dbReference type="PROSITE" id="PS50016">
    <property type="entry name" value="ZF_PHD_2"/>
    <property type="match status" value="1"/>
</dbReference>
<dbReference type="SUPFAM" id="SSF57903">
    <property type="entry name" value="FYVE/PHD zinc finger"/>
    <property type="match status" value="1"/>
</dbReference>
<dbReference type="InterPro" id="IPR016024">
    <property type="entry name" value="ARM-type_fold"/>
</dbReference>
<dbReference type="Pfam" id="PF24714">
    <property type="entry name" value="TOR1L1_N"/>
    <property type="match status" value="1"/>
</dbReference>
<dbReference type="PROSITE" id="PS51038">
    <property type="entry name" value="BAH"/>
    <property type="match status" value="1"/>
</dbReference>
<evidence type="ECO:0000256" key="8">
    <source>
        <dbReference type="ARBA" id="ARBA00023242"/>
    </source>
</evidence>
<evidence type="ECO:0000256" key="6">
    <source>
        <dbReference type="ARBA" id="ARBA00023089"/>
    </source>
</evidence>
<evidence type="ECO:0000256" key="11">
    <source>
        <dbReference type="SAM" id="MobiDB-lite"/>
    </source>
</evidence>
<comment type="subcellular location">
    <subcellularLocation>
        <location evidence="1">Nucleus</location>
    </subcellularLocation>
</comment>
<dbReference type="Pfam" id="PF00628">
    <property type="entry name" value="PHD"/>
    <property type="match status" value="1"/>
</dbReference>
<dbReference type="Gene3D" id="1.25.10.10">
    <property type="entry name" value="Leucine-rich Repeat Variant"/>
    <property type="match status" value="1"/>
</dbReference>
<dbReference type="SMART" id="SM00249">
    <property type="entry name" value="PHD"/>
    <property type="match status" value="1"/>
</dbReference>
<dbReference type="OrthoDB" id="1904066at2759"/>
<dbReference type="GO" id="GO:0008270">
    <property type="term" value="F:zinc ion binding"/>
    <property type="evidence" value="ECO:0007669"/>
    <property type="project" value="UniProtKB-KW"/>
</dbReference>
<evidence type="ECO:0000256" key="1">
    <source>
        <dbReference type="ARBA" id="ARBA00004123"/>
    </source>
</evidence>
<dbReference type="Gene3D" id="3.30.40.10">
    <property type="entry name" value="Zinc/RING finger domain, C3HC4 (zinc finger)"/>
    <property type="match status" value="1"/>
</dbReference>
<reference evidence="14" key="1">
    <citation type="submission" date="2022-05" db="EMBL/GenBank/DDBJ databases">
        <title>The Musa troglodytarum L. genome provides insights into the mechanism of non-climacteric behaviour and enrichment of carotenoids.</title>
        <authorList>
            <person name="Wang J."/>
        </authorList>
    </citation>
    <scope>NUCLEOTIDE SEQUENCE</scope>
    <source>
        <tissue evidence="14">Leaf</tissue>
    </source>
</reference>
<dbReference type="FunFam" id="1.25.10.10:FF:000549">
    <property type="entry name" value="ARM repeat superfamily protein"/>
    <property type="match status" value="1"/>
</dbReference>
<dbReference type="Proteomes" id="UP001055439">
    <property type="component" value="Chromosome 7"/>
</dbReference>
<keyword evidence="7" id="KW-0804">Transcription</keyword>
<dbReference type="GO" id="GO:0008017">
    <property type="term" value="F:microtubule binding"/>
    <property type="evidence" value="ECO:0007669"/>
    <property type="project" value="InterPro"/>
</dbReference>
<dbReference type="PANTHER" id="PTHR31355:SF8">
    <property type="entry name" value="TORTIFOLIA1-LIKE PROTEIN 3"/>
    <property type="match status" value="1"/>
</dbReference>
<feature type="compositionally biased region" description="Low complexity" evidence="11">
    <location>
        <begin position="324"/>
        <end position="333"/>
    </location>
</feature>
<dbReference type="GO" id="GO:0140002">
    <property type="term" value="F:histone H3K4me3 reader activity"/>
    <property type="evidence" value="ECO:0007669"/>
    <property type="project" value="UniProtKB-ARBA"/>
</dbReference>
<accession>A0A9E7GGM4</accession>
<evidence type="ECO:0000256" key="4">
    <source>
        <dbReference type="ARBA" id="ARBA00022833"/>
    </source>
</evidence>
<keyword evidence="2" id="KW-0479">Metal-binding</keyword>
<evidence type="ECO:0000256" key="3">
    <source>
        <dbReference type="ARBA" id="ARBA00022771"/>
    </source>
</evidence>
<dbReference type="GO" id="GO:0003682">
    <property type="term" value="F:chromatin binding"/>
    <property type="evidence" value="ECO:0007669"/>
    <property type="project" value="InterPro"/>
</dbReference>
<evidence type="ECO:0000256" key="7">
    <source>
        <dbReference type="ARBA" id="ARBA00023163"/>
    </source>
</evidence>
<feature type="region of interest" description="Disordered" evidence="11">
    <location>
        <begin position="300"/>
        <end position="365"/>
    </location>
</feature>
<name>A0A9E7GGM4_9LILI</name>
<feature type="region of interest" description="Disordered" evidence="11">
    <location>
        <begin position="1"/>
        <end position="20"/>
    </location>
</feature>
<evidence type="ECO:0000313" key="15">
    <source>
        <dbReference type="Proteomes" id="UP001055439"/>
    </source>
</evidence>
<dbReference type="GO" id="GO:2000028">
    <property type="term" value="P:regulation of photoperiodism, flowering"/>
    <property type="evidence" value="ECO:0007669"/>
    <property type="project" value="UniProtKB-ARBA"/>
</dbReference>
<keyword evidence="3 10" id="KW-0863">Zinc-finger</keyword>
<dbReference type="FunFam" id="3.30.40.10:FF:000561">
    <property type="entry name" value="Bromo-adjacent homology (BAH) domain-containing protein"/>
    <property type="match status" value="1"/>
</dbReference>
<dbReference type="InterPro" id="IPR033337">
    <property type="entry name" value="TORTIFOLIA1/SINE1-2"/>
</dbReference>
<dbReference type="GO" id="GO:0045814">
    <property type="term" value="P:negative regulation of gene expression, epigenetic"/>
    <property type="evidence" value="ECO:0007669"/>
    <property type="project" value="UniProtKB-ARBA"/>
</dbReference>
<dbReference type="SMART" id="SM00439">
    <property type="entry name" value="BAH"/>
    <property type="match status" value="1"/>
</dbReference>
<dbReference type="InterPro" id="IPR011011">
    <property type="entry name" value="Znf_FYVE_PHD"/>
</dbReference>
<evidence type="ECO:0000259" key="13">
    <source>
        <dbReference type="PROSITE" id="PS51038"/>
    </source>
</evidence>
<dbReference type="EMBL" id="CP097509">
    <property type="protein sequence ID" value="URE14160.1"/>
    <property type="molecule type" value="Genomic_DNA"/>
</dbReference>
<dbReference type="SUPFAM" id="SSF48371">
    <property type="entry name" value="ARM repeat"/>
    <property type="match status" value="1"/>
</dbReference>
<keyword evidence="15" id="KW-1185">Reference proteome</keyword>
<proteinExistence type="inferred from homology"/>
<dbReference type="InterPro" id="IPR057600">
    <property type="entry name" value="TORTIFOLIA1/SINE1-2_N"/>
</dbReference>
<keyword evidence="8" id="KW-0539">Nucleus</keyword>
<dbReference type="GO" id="GO:0009908">
    <property type="term" value="P:flower development"/>
    <property type="evidence" value="ECO:0007669"/>
    <property type="project" value="UniProtKB-KW"/>
</dbReference>
<feature type="domain" description="BAH" evidence="13">
    <location>
        <begin position="709"/>
        <end position="824"/>
    </location>
</feature>
<dbReference type="CDD" id="cd04714">
    <property type="entry name" value="BAH_BAHCC1"/>
    <property type="match status" value="1"/>
</dbReference>
<dbReference type="FunFam" id="2.30.30.490:FF:000019">
    <property type="entry name" value="Chromatin remodeling protein EBS"/>
    <property type="match status" value="1"/>
</dbReference>
<dbReference type="InterPro" id="IPR011989">
    <property type="entry name" value="ARM-like"/>
</dbReference>
<keyword evidence="5" id="KW-0805">Transcription regulation</keyword>
<comment type="similarity">
    <text evidence="9">Belongs to the SHL1/EBS protein family.</text>
</comment>
<dbReference type="Gene3D" id="2.30.30.490">
    <property type="match status" value="1"/>
</dbReference>
<evidence type="ECO:0000256" key="2">
    <source>
        <dbReference type="ARBA" id="ARBA00022723"/>
    </source>
</evidence>
<evidence type="ECO:0000313" key="14">
    <source>
        <dbReference type="EMBL" id="URE14160.1"/>
    </source>
</evidence>
<evidence type="ECO:0000256" key="10">
    <source>
        <dbReference type="PROSITE-ProRule" id="PRU00146"/>
    </source>
</evidence>
<feature type="domain" description="PHD-type" evidence="12">
    <location>
        <begin position="826"/>
        <end position="877"/>
    </location>
</feature>
<keyword evidence="6" id="KW-0287">Flowering</keyword>
<dbReference type="GO" id="GO:0005874">
    <property type="term" value="C:microtubule"/>
    <property type="evidence" value="ECO:0007669"/>
    <property type="project" value="InterPro"/>
</dbReference>